<gene>
    <name evidence="1" type="ORF">QFC21_004567</name>
</gene>
<name>A0ACC2VGR6_9TREE</name>
<proteinExistence type="predicted"/>
<organism evidence="1 2">
    <name type="scientific">Naganishia friedmannii</name>
    <dbReference type="NCBI Taxonomy" id="89922"/>
    <lineage>
        <taxon>Eukaryota</taxon>
        <taxon>Fungi</taxon>
        <taxon>Dikarya</taxon>
        <taxon>Basidiomycota</taxon>
        <taxon>Agaricomycotina</taxon>
        <taxon>Tremellomycetes</taxon>
        <taxon>Filobasidiales</taxon>
        <taxon>Filobasidiaceae</taxon>
        <taxon>Naganishia</taxon>
    </lineage>
</organism>
<accession>A0ACC2VGR6</accession>
<dbReference type="EMBL" id="JASBWT010000015">
    <property type="protein sequence ID" value="KAJ9098238.1"/>
    <property type="molecule type" value="Genomic_DNA"/>
</dbReference>
<dbReference type="Proteomes" id="UP001227268">
    <property type="component" value="Unassembled WGS sequence"/>
</dbReference>
<protein>
    <submittedName>
        <fullName evidence="1">Uncharacterized protein</fullName>
    </submittedName>
</protein>
<keyword evidence="2" id="KW-1185">Reference proteome</keyword>
<evidence type="ECO:0000313" key="1">
    <source>
        <dbReference type="EMBL" id="KAJ9098238.1"/>
    </source>
</evidence>
<evidence type="ECO:0000313" key="2">
    <source>
        <dbReference type="Proteomes" id="UP001227268"/>
    </source>
</evidence>
<reference evidence="1" key="1">
    <citation type="submission" date="2023-04" db="EMBL/GenBank/DDBJ databases">
        <title>Draft Genome sequencing of Naganishia species isolated from polar environments using Oxford Nanopore Technology.</title>
        <authorList>
            <person name="Leo P."/>
            <person name="Venkateswaran K."/>
        </authorList>
    </citation>
    <scope>NUCLEOTIDE SEQUENCE</scope>
    <source>
        <strain evidence="1">MNA-CCFEE 5423</strain>
    </source>
</reference>
<comment type="caution">
    <text evidence="1">The sequence shown here is derived from an EMBL/GenBank/DDBJ whole genome shotgun (WGS) entry which is preliminary data.</text>
</comment>
<sequence length="720" mass="81162">MPIVNGLPTHRLPNGDTVTINSTPYTVARIIEFLPPSAAKRSHLSTRKETKEPHISGRVASDHRLLMAAIHSEVHPISWLRGKCYVRHREKIEYMNEWKKLPDHFHYTKFFDPYVKKEYDMIRTSTVNNTNIIDLSPGIAVPERIKRVLVRRYEFLVTEKEMVSDLTDGFRTCHTCEEWAAPQKSVRCESCKFHYHMYCVSPPLQAKPAKGYSWMCSPCNRAFLLKEPPPVVNTMSGRPKGSKNKDLNLNRVDYDKPDATFRGWNFRYFGQFTVAEDSIDPDDPIFPRNVTRIGNRYQAVVPTWEEQQAIELERAQEPITADLPVRGHDQGGSGRAPTIIWKSKPDPNLAEFITSIRQLKLPVPVFSVEAYDKSLMIYLVRGGKAALKTVADAKFADYYRPLKHFTGEDLENFEAQVAKFGSLEAHSTAKLLGKNVWEVVRFYYVWKNELLGQQHAAERAAKEHQTGAVRAVKAIKAKVSTKHQLATTALPTGASVVMGHFQRESTSESDAEGSIWEADEMPRDAKPSCAICGNKKVESWYKAPRSQSGPYLCNWCGLSFRKYGVAIPYKGTLDDTNKKADKREGTPLDGPTLKKLKIAAAVAAISKPSTPPPPPPLPPKVVPCCLCLKLEPKIIARCKNCTFAIHPGKLVRPIKVRPKVMPDFDFLDALKTTEGYKWAHILCSIFVPDITYADASRLKVAEGIMSINQQGRFRGEMVPL</sequence>